<organism evidence="6 7">
    <name type="scientific">Raoultibacter massiliensis</name>
    <dbReference type="NCBI Taxonomy" id="1852371"/>
    <lineage>
        <taxon>Bacteria</taxon>
        <taxon>Bacillati</taxon>
        <taxon>Actinomycetota</taxon>
        <taxon>Coriobacteriia</taxon>
        <taxon>Eggerthellales</taxon>
        <taxon>Eggerthellaceae</taxon>
        <taxon>Raoultibacter</taxon>
    </lineage>
</organism>
<evidence type="ECO:0000313" key="6">
    <source>
        <dbReference type="EMBL" id="MEQ3363874.1"/>
    </source>
</evidence>
<comment type="cofactor">
    <cofactor evidence="1">
        <name>FAD</name>
        <dbReference type="ChEBI" id="CHEBI:57692"/>
    </cofactor>
</comment>
<dbReference type="Gene3D" id="3.90.700.10">
    <property type="entry name" value="Succinate dehydrogenase/fumarate reductase flavoprotein, catalytic domain"/>
    <property type="match status" value="1"/>
</dbReference>
<dbReference type="InterPro" id="IPR003953">
    <property type="entry name" value="FAD-dep_OxRdtase_2_FAD-bd"/>
</dbReference>
<keyword evidence="7" id="KW-1185">Reference proteome</keyword>
<dbReference type="PANTHER" id="PTHR43400">
    <property type="entry name" value="FUMARATE REDUCTASE"/>
    <property type="match status" value="1"/>
</dbReference>
<dbReference type="Proteomes" id="UP001487305">
    <property type="component" value="Unassembled WGS sequence"/>
</dbReference>
<evidence type="ECO:0000259" key="5">
    <source>
        <dbReference type="Pfam" id="PF00890"/>
    </source>
</evidence>
<gene>
    <name evidence="6" type="ORF">AAA083_12890</name>
</gene>
<evidence type="ECO:0000256" key="3">
    <source>
        <dbReference type="ARBA" id="ARBA00022827"/>
    </source>
</evidence>
<sequence length="598" mass="65148">MGTTIDRRSFVKGFAAAGVAGLGASVLGCSPAAAGGDAPSDSAISSGDTVLSGENYAATKWDFEIPPDPIDESEISETVEADAIIIGSGLSGLTCANSAIESGVNVVLFSASDHPVARGGTNHSFNTKIQKARGIEYTPETVRKQFKFELHSYGGQINEKLWWRWVNNSEESQNWLIDIMESEGAEVTIEKPYVDDDGAYEQLPSALNFLIPEPSGELKEYMLSGAIQDIAAASNTGALAQAFVMAKKFTEAGGRIDYGRVAQYLEKDDSGRVISVIAKEKEGERYVRYVGKKAVVLATGDFSQNKSMMAKYCPLGLDYLADQPVDYNALDRFGGLMPGDGQKMGLWAGAAWQKTYPNASSIIDIMGAPTVQHMGFHPGLVMNVNGKRFMNEDTNAVESTPLCQREPQSTYFAIWDSDYVNHYDAWEQFGVTLDGDNGPKPKSPEEELARWEDAVETKLYFKADSIDGILEQLGDIDVAAAKATIEAYNVYCEKGIDEEFHKNPKHLAPIKAGPFYGFKRTINSARFLNVMGGLRTNENLQVCDENDEPIPGLYNIGCMIGDAYSNIYTFMFSGQSLGMTCDTFPYLLGRDLASGNLD</sequence>
<protein>
    <submittedName>
        <fullName evidence="6">FAD-dependent oxidoreductase</fullName>
    </submittedName>
</protein>
<keyword evidence="3" id="KW-0274">FAD</keyword>
<evidence type="ECO:0000313" key="7">
    <source>
        <dbReference type="Proteomes" id="UP001487305"/>
    </source>
</evidence>
<dbReference type="Gene3D" id="3.50.50.60">
    <property type="entry name" value="FAD/NAD(P)-binding domain"/>
    <property type="match status" value="1"/>
</dbReference>
<evidence type="ECO:0000256" key="4">
    <source>
        <dbReference type="ARBA" id="ARBA00023002"/>
    </source>
</evidence>
<proteinExistence type="predicted"/>
<keyword evidence="4" id="KW-0560">Oxidoreductase</keyword>
<comment type="caution">
    <text evidence="6">The sequence shown here is derived from an EMBL/GenBank/DDBJ whole genome shotgun (WGS) entry which is preliminary data.</text>
</comment>
<dbReference type="InterPro" id="IPR036188">
    <property type="entry name" value="FAD/NAD-bd_sf"/>
</dbReference>
<keyword evidence="2" id="KW-0285">Flavoprotein</keyword>
<feature type="domain" description="FAD-dependent oxidoreductase 2 FAD-binding" evidence="5">
    <location>
        <begin position="82"/>
        <end position="563"/>
    </location>
</feature>
<evidence type="ECO:0000256" key="2">
    <source>
        <dbReference type="ARBA" id="ARBA00022630"/>
    </source>
</evidence>
<dbReference type="InterPro" id="IPR006311">
    <property type="entry name" value="TAT_signal"/>
</dbReference>
<dbReference type="PROSITE" id="PS51257">
    <property type="entry name" value="PROKAR_LIPOPROTEIN"/>
    <property type="match status" value="1"/>
</dbReference>
<evidence type="ECO:0000256" key="1">
    <source>
        <dbReference type="ARBA" id="ARBA00001974"/>
    </source>
</evidence>
<dbReference type="SUPFAM" id="SSF56425">
    <property type="entry name" value="Succinate dehydrogenase/fumarate reductase flavoprotein, catalytic domain"/>
    <property type="match status" value="1"/>
</dbReference>
<reference evidence="6 7" key="1">
    <citation type="submission" date="2024-04" db="EMBL/GenBank/DDBJ databases">
        <title>Human intestinal bacterial collection.</title>
        <authorList>
            <person name="Pauvert C."/>
            <person name="Hitch T.C.A."/>
            <person name="Clavel T."/>
        </authorList>
    </citation>
    <scope>NUCLEOTIDE SEQUENCE [LARGE SCALE GENOMIC DNA]</scope>
    <source>
        <strain evidence="6 7">CLA-KB-H42</strain>
    </source>
</reference>
<dbReference type="InterPro" id="IPR027477">
    <property type="entry name" value="Succ_DH/fumarate_Rdtase_cat_sf"/>
</dbReference>
<dbReference type="PROSITE" id="PS51318">
    <property type="entry name" value="TAT"/>
    <property type="match status" value="1"/>
</dbReference>
<dbReference type="SUPFAM" id="SSF51905">
    <property type="entry name" value="FAD/NAD(P)-binding domain"/>
    <property type="match status" value="1"/>
</dbReference>
<dbReference type="InterPro" id="IPR050315">
    <property type="entry name" value="FAD-oxidoreductase_2"/>
</dbReference>
<dbReference type="Pfam" id="PF00890">
    <property type="entry name" value="FAD_binding_2"/>
    <property type="match status" value="1"/>
</dbReference>
<dbReference type="EMBL" id="JBBNOP010000013">
    <property type="protein sequence ID" value="MEQ3363874.1"/>
    <property type="molecule type" value="Genomic_DNA"/>
</dbReference>
<accession>A0ABV1JFM0</accession>
<dbReference type="PANTHER" id="PTHR43400:SF7">
    <property type="entry name" value="FAD-DEPENDENT OXIDOREDUCTASE 2 FAD BINDING DOMAIN-CONTAINING PROTEIN"/>
    <property type="match status" value="1"/>
</dbReference>
<dbReference type="RefSeq" id="WP_349227809.1">
    <property type="nucleotide sequence ID" value="NZ_JBBNOP010000013.1"/>
</dbReference>
<name>A0ABV1JFM0_9ACTN</name>